<keyword evidence="3 6" id="KW-0812">Transmembrane</keyword>
<dbReference type="EMBL" id="JAUQSZ010000001">
    <property type="protein sequence ID" value="MDO7840747.1"/>
    <property type="molecule type" value="Genomic_DNA"/>
</dbReference>
<dbReference type="PROSITE" id="PS50895">
    <property type="entry name" value="SURF1"/>
    <property type="match status" value="1"/>
</dbReference>
<dbReference type="CDD" id="cd06662">
    <property type="entry name" value="SURF1"/>
    <property type="match status" value="1"/>
</dbReference>
<comment type="caution">
    <text evidence="6">Lacks conserved residue(s) required for the propagation of feature annotation.</text>
</comment>
<comment type="caution">
    <text evidence="7">The sequence shown here is derived from an EMBL/GenBank/DDBJ whole genome shotgun (WGS) entry which is preliminary data.</text>
</comment>
<evidence type="ECO:0000256" key="1">
    <source>
        <dbReference type="ARBA" id="ARBA00004370"/>
    </source>
</evidence>
<evidence type="ECO:0000256" key="3">
    <source>
        <dbReference type="ARBA" id="ARBA00022692"/>
    </source>
</evidence>
<accession>A0ABT8ZT54</accession>
<keyword evidence="4 6" id="KW-1133">Transmembrane helix</keyword>
<dbReference type="PANTHER" id="PTHR23427:SF2">
    <property type="entry name" value="SURFEIT LOCUS PROTEIN 1"/>
    <property type="match status" value="1"/>
</dbReference>
<evidence type="ECO:0000256" key="4">
    <source>
        <dbReference type="ARBA" id="ARBA00022989"/>
    </source>
</evidence>
<comment type="similarity">
    <text evidence="2 6">Belongs to the SURF1 family.</text>
</comment>
<proteinExistence type="inferred from homology"/>
<dbReference type="Pfam" id="PF02104">
    <property type="entry name" value="SURF1"/>
    <property type="match status" value="1"/>
</dbReference>
<feature type="transmembrane region" description="Helical" evidence="6">
    <location>
        <begin position="189"/>
        <end position="210"/>
    </location>
</feature>
<dbReference type="InterPro" id="IPR045214">
    <property type="entry name" value="Surf1/Surf4"/>
</dbReference>
<dbReference type="RefSeq" id="WP_304558951.1">
    <property type="nucleotide sequence ID" value="NZ_JAUQSZ010000001.1"/>
</dbReference>
<comment type="subcellular location">
    <subcellularLocation>
        <location evidence="6">Cell membrane</location>
        <topology evidence="6">Multi-pass membrane protein</topology>
    </subcellularLocation>
    <subcellularLocation>
        <location evidence="1">Membrane</location>
    </subcellularLocation>
</comment>
<protein>
    <recommendedName>
        <fullName evidence="6">SURF1-like protein</fullName>
    </recommendedName>
</protein>
<dbReference type="InterPro" id="IPR002994">
    <property type="entry name" value="Surf1/Shy1"/>
</dbReference>
<evidence type="ECO:0000313" key="7">
    <source>
        <dbReference type="EMBL" id="MDO7840747.1"/>
    </source>
</evidence>
<evidence type="ECO:0000313" key="8">
    <source>
        <dbReference type="Proteomes" id="UP001176468"/>
    </source>
</evidence>
<evidence type="ECO:0000256" key="6">
    <source>
        <dbReference type="RuleBase" id="RU363076"/>
    </source>
</evidence>
<gene>
    <name evidence="7" type="ORF">Q5H94_00270</name>
</gene>
<evidence type="ECO:0000256" key="2">
    <source>
        <dbReference type="ARBA" id="ARBA00007165"/>
    </source>
</evidence>
<organism evidence="7 8">
    <name type="scientific">Sphingomonas immobilis</name>
    <dbReference type="NCBI Taxonomy" id="3063997"/>
    <lineage>
        <taxon>Bacteria</taxon>
        <taxon>Pseudomonadati</taxon>
        <taxon>Pseudomonadota</taxon>
        <taxon>Alphaproteobacteria</taxon>
        <taxon>Sphingomonadales</taxon>
        <taxon>Sphingomonadaceae</taxon>
        <taxon>Sphingomonas</taxon>
    </lineage>
</organism>
<dbReference type="PANTHER" id="PTHR23427">
    <property type="entry name" value="SURFEIT LOCUS PROTEIN"/>
    <property type="match status" value="1"/>
</dbReference>
<reference evidence="7" key="1">
    <citation type="submission" date="2023-07" db="EMBL/GenBank/DDBJ databases">
        <authorList>
            <person name="Kim M.K."/>
        </authorList>
    </citation>
    <scope>NUCLEOTIDE SEQUENCE</scope>
    <source>
        <strain evidence="7">CA1-15</strain>
    </source>
</reference>
<dbReference type="Proteomes" id="UP001176468">
    <property type="component" value="Unassembled WGS sequence"/>
</dbReference>
<evidence type="ECO:0000256" key="5">
    <source>
        <dbReference type="ARBA" id="ARBA00023136"/>
    </source>
</evidence>
<keyword evidence="6" id="KW-1003">Cell membrane</keyword>
<keyword evidence="5 6" id="KW-0472">Membrane</keyword>
<sequence length="213" mass="22873">MKRLGFAALCILLAAGFAGLGVWQVERRAWKHDLIAAVNARVHAPPRALRNDAPAYTRVRLRGTFRPGSETFVQAVTDLGPGWWVLTPLDTDSGTVLVNRGFAPERTHFRVAGPVTVTGLVRASEPGGAFLRSNDPAHDRWYSRDVAAIANARHLGTVAPVFVDADATANPGGLPVGGLTVIAFSDNHLIYALTWFALAGLSAFGAVMVLRRR</sequence>
<keyword evidence="8" id="KW-1185">Reference proteome</keyword>
<name>A0ABT8ZT54_9SPHN</name>